<feature type="transmembrane region" description="Helical" evidence="1">
    <location>
        <begin position="127"/>
        <end position="149"/>
    </location>
</feature>
<dbReference type="RefSeq" id="WP_345393284.1">
    <property type="nucleotide sequence ID" value="NZ_BAABLA010000018.1"/>
</dbReference>
<feature type="transmembrane region" description="Helical" evidence="1">
    <location>
        <begin position="222"/>
        <end position="241"/>
    </location>
</feature>
<feature type="transmembrane region" description="Helical" evidence="1">
    <location>
        <begin position="45"/>
        <end position="71"/>
    </location>
</feature>
<evidence type="ECO:0008006" key="4">
    <source>
        <dbReference type="Google" id="ProtNLM"/>
    </source>
</evidence>
<proteinExistence type="predicted"/>
<feature type="transmembrane region" description="Helical" evidence="1">
    <location>
        <begin position="92"/>
        <end position="115"/>
    </location>
</feature>
<keyword evidence="1" id="KW-0812">Transmembrane</keyword>
<evidence type="ECO:0000256" key="1">
    <source>
        <dbReference type="SAM" id="Phobius"/>
    </source>
</evidence>
<dbReference type="Proteomes" id="UP001596337">
    <property type="component" value="Unassembled WGS sequence"/>
</dbReference>
<evidence type="ECO:0000313" key="3">
    <source>
        <dbReference type="Proteomes" id="UP001596337"/>
    </source>
</evidence>
<gene>
    <name evidence="2" type="ORF">ACFQGD_18035</name>
</gene>
<protein>
    <recommendedName>
        <fullName evidence="4">ABC-2 type transport system permease protein</fullName>
    </recommendedName>
</protein>
<name>A0ABW2C2W9_9PSEU</name>
<feature type="transmembrane region" description="Helical" evidence="1">
    <location>
        <begin position="156"/>
        <end position="175"/>
    </location>
</feature>
<evidence type="ECO:0000313" key="2">
    <source>
        <dbReference type="EMBL" id="MFC6869047.1"/>
    </source>
</evidence>
<keyword evidence="1" id="KW-0472">Membrane</keyword>
<comment type="caution">
    <text evidence="2">The sequence shown here is derived from an EMBL/GenBank/DDBJ whole genome shotgun (WGS) entry which is preliminary data.</text>
</comment>
<dbReference type="EMBL" id="JBHSXX010000001">
    <property type="protein sequence ID" value="MFC6869047.1"/>
    <property type="molecule type" value="Genomic_DNA"/>
</dbReference>
<reference evidence="3" key="1">
    <citation type="journal article" date="2019" name="Int. J. Syst. Evol. Microbiol.">
        <title>The Global Catalogue of Microorganisms (GCM) 10K type strain sequencing project: providing services to taxonomists for standard genome sequencing and annotation.</title>
        <authorList>
            <consortium name="The Broad Institute Genomics Platform"/>
            <consortium name="The Broad Institute Genome Sequencing Center for Infectious Disease"/>
            <person name="Wu L."/>
            <person name="Ma J."/>
        </authorList>
    </citation>
    <scope>NUCLEOTIDE SEQUENCE [LARGE SCALE GENOMIC DNA]</scope>
    <source>
        <strain evidence="3">KCTC 32255</strain>
    </source>
</reference>
<sequence>MMTTVALARAELVMLTRNRTALVNAVLVPFALGILWIVSDPPGKFASFGAVLQLLVLIAFTILSVATTTLVARRGQHVLERWRLSTATNTAILAGTLTPALVLFTGQATLLLAMTAYATGSAPDRPLVLGIAVVLGGAFGCALACVTAACTRTVEATSVTLLPATTAVIGGGIWATTTAPGELDWWVPATGGGAIAGIVRIGWDGAPDGAGLGGAIGAALPHAAWLLALTAVATAIAAHSFRWHGRA</sequence>
<organism evidence="2 3">
    <name type="scientific">Haloechinothrix salitolerans</name>
    <dbReference type="NCBI Taxonomy" id="926830"/>
    <lineage>
        <taxon>Bacteria</taxon>
        <taxon>Bacillati</taxon>
        <taxon>Actinomycetota</taxon>
        <taxon>Actinomycetes</taxon>
        <taxon>Pseudonocardiales</taxon>
        <taxon>Pseudonocardiaceae</taxon>
        <taxon>Haloechinothrix</taxon>
    </lineage>
</organism>
<feature type="transmembrane region" description="Helical" evidence="1">
    <location>
        <begin position="21"/>
        <end position="39"/>
    </location>
</feature>
<keyword evidence="3" id="KW-1185">Reference proteome</keyword>
<accession>A0ABW2C2W9</accession>
<keyword evidence="1" id="KW-1133">Transmembrane helix</keyword>